<proteinExistence type="predicted"/>
<reference evidence="8 9" key="1">
    <citation type="submission" date="2018-11" db="EMBL/GenBank/DDBJ databases">
        <title>Pseudaminobacter arsenicus sp. nov., an arsenic-resistant bacterium isolated from arsenic-rich aquifers.</title>
        <authorList>
            <person name="Mu Y."/>
        </authorList>
    </citation>
    <scope>NUCLEOTIDE SEQUENCE [LARGE SCALE GENOMIC DNA]</scope>
    <source>
        <strain evidence="8 9">CB3</strain>
    </source>
</reference>
<evidence type="ECO:0000259" key="3">
    <source>
        <dbReference type="Pfam" id="PF05088"/>
    </source>
</evidence>
<dbReference type="GO" id="GO:0004352">
    <property type="term" value="F:glutamate dehydrogenase (NAD+) activity"/>
    <property type="evidence" value="ECO:0007669"/>
    <property type="project" value="InterPro"/>
</dbReference>
<protein>
    <submittedName>
        <fullName evidence="8">NAD-glutamate dehydrogenase</fullName>
    </submittedName>
</protein>
<evidence type="ECO:0000256" key="2">
    <source>
        <dbReference type="SAM" id="MobiDB-lite"/>
    </source>
</evidence>
<feature type="domain" description="NAD-specific glutamate dehydrogenase C-terminal" evidence="4">
    <location>
        <begin position="1258"/>
        <end position="1590"/>
    </location>
</feature>
<evidence type="ECO:0000259" key="6">
    <source>
        <dbReference type="Pfam" id="PF21076"/>
    </source>
</evidence>
<feature type="domain" description="NAD-glutamate dehydrogenase ACT3" evidence="7">
    <location>
        <begin position="544"/>
        <end position="620"/>
    </location>
</feature>
<dbReference type="EMBL" id="RKST01000010">
    <property type="protein sequence ID" value="RUM97602.1"/>
    <property type="molecule type" value="Genomic_DNA"/>
</dbReference>
<dbReference type="InterPro" id="IPR036291">
    <property type="entry name" value="NAD(P)-bd_dom_sf"/>
</dbReference>
<dbReference type="InterPro" id="IPR049062">
    <property type="entry name" value="NAD_Glu_DH_ACT2"/>
</dbReference>
<feature type="domain" description="NAD-glutamate dehydrogenase ACT2" evidence="6">
    <location>
        <begin position="403"/>
        <end position="492"/>
    </location>
</feature>
<dbReference type="SUPFAM" id="SSF51735">
    <property type="entry name" value="NAD(P)-binding Rossmann-fold domains"/>
    <property type="match status" value="1"/>
</dbReference>
<dbReference type="InterPro" id="IPR028971">
    <property type="entry name" value="NAD-GDH_cat"/>
</dbReference>
<dbReference type="Pfam" id="PF21074">
    <property type="entry name" value="GDH_C"/>
    <property type="match status" value="1"/>
</dbReference>
<dbReference type="PIRSF" id="PIRSF036761">
    <property type="entry name" value="GDH_Mll4104"/>
    <property type="match status" value="1"/>
</dbReference>
<dbReference type="Proteomes" id="UP000281647">
    <property type="component" value="Unassembled WGS sequence"/>
</dbReference>
<dbReference type="Pfam" id="PF21073">
    <property type="entry name" value="GDH_HM1"/>
    <property type="match status" value="1"/>
</dbReference>
<dbReference type="PANTHER" id="PTHR43403:SF1">
    <property type="entry name" value="NAD-SPECIFIC GLUTAMATE DEHYDROGENASE"/>
    <property type="match status" value="1"/>
</dbReference>
<dbReference type="Pfam" id="PF21077">
    <property type="entry name" value="GDH_ACT3"/>
    <property type="match status" value="1"/>
</dbReference>
<keyword evidence="1" id="KW-0560">Oxidoreductase</keyword>
<dbReference type="InterPro" id="IPR046346">
    <property type="entry name" value="Aminoacid_DH-like_N_sf"/>
</dbReference>
<gene>
    <name evidence="8" type="ORF">EET67_11030</name>
</gene>
<name>A0A432V611_9HYPH</name>
<dbReference type="InterPro" id="IPR049056">
    <property type="entry name" value="NAD_Glu_DH_HM3"/>
</dbReference>
<dbReference type="Pfam" id="PF21076">
    <property type="entry name" value="GDH_ACT2"/>
    <property type="match status" value="1"/>
</dbReference>
<dbReference type="OrthoDB" id="9758052at2"/>
<evidence type="ECO:0000313" key="8">
    <source>
        <dbReference type="EMBL" id="RUM97602.1"/>
    </source>
</evidence>
<dbReference type="Pfam" id="PF21078">
    <property type="entry name" value="GDH_HM3"/>
    <property type="match status" value="1"/>
</dbReference>
<dbReference type="GO" id="GO:0004069">
    <property type="term" value="F:L-aspartate:2-oxoglutarate aminotransferase activity"/>
    <property type="evidence" value="ECO:0007669"/>
    <property type="project" value="InterPro"/>
</dbReference>
<dbReference type="InterPro" id="IPR049064">
    <property type="entry name" value="NAD_Glu_DH_ACT3"/>
</dbReference>
<dbReference type="InterPro" id="IPR024727">
    <property type="entry name" value="NAD_Glu_DH_N_ACT1"/>
</dbReference>
<feature type="domain" description="NAD-glutamate dehydrogenase N-terminal ACT1" evidence="5">
    <location>
        <begin position="28"/>
        <end position="169"/>
    </location>
</feature>
<feature type="region of interest" description="Disordered" evidence="2">
    <location>
        <begin position="1"/>
        <end position="24"/>
    </location>
</feature>
<comment type="caution">
    <text evidence="8">The sequence shown here is derived from an EMBL/GenBank/DDBJ whole genome shotgun (WGS) entry which is preliminary data.</text>
</comment>
<dbReference type="GO" id="GO:0006538">
    <property type="term" value="P:L-glutamate catabolic process"/>
    <property type="evidence" value="ECO:0007669"/>
    <property type="project" value="InterPro"/>
</dbReference>
<evidence type="ECO:0000313" key="9">
    <source>
        <dbReference type="Proteomes" id="UP000281647"/>
    </source>
</evidence>
<dbReference type="InterPro" id="IPR007780">
    <property type="entry name" value="NAD_Glu_DH_bac"/>
</dbReference>
<dbReference type="Pfam" id="PF05088">
    <property type="entry name" value="Bac_GDH_CD"/>
    <property type="match status" value="1"/>
</dbReference>
<dbReference type="Pfam" id="PF21075">
    <property type="entry name" value="GDH_ACT1"/>
    <property type="match status" value="1"/>
</dbReference>
<feature type="domain" description="NAD-glutamate dehydrogenase catalytic" evidence="3">
    <location>
        <begin position="720"/>
        <end position="1213"/>
    </location>
</feature>
<dbReference type="InterPro" id="IPR049059">
    <property type="entry name" value="NAD_Glu_DH_HM1"/>
</dbReference>
<evidence type="ECO:0000256" key="1">
    <source>
        <dbReference type="ARBA" id="ARBA00023002"/>
    </source>
</evidence>
<evidence type="ECO:0000259" key="4">
    <source>
        <dbReference type="Pfam" id="PF21074"/>
    </source>
</evidence>
<dbReference type="SUPFAM" id="SSF53223">
    <property type="entry name" value="Aminoacid dehydrogenase-like, N-terminal domain"/>
    <property type="match status" value="1"/>
</dbReference>
<dbReference type="InterPro" id="IPR048381">
    <property type="entry name" value="GDH_C"/>
</dbReference>
<sequence>MPSNLKAKSAAGKSFSSPKLGEKPPRLADYLLARAPDEDVNAYDPASLAKAAELAEQALAGHRKGESVIAIDRNAGVSFDGRPLTVVTVVNDNMPFLFDSVLGEITETAGEASFVTHPVLAVRHGRNGVEEILGEGGSVKIDHGANRVSVIHVHIRSLTDDQARGLKERLQRVVGQVRAAVTEWKPMLARLDQAISEYRYAPLPLQKDAVAEAIAFLEWLRDDNFTFLGMREFRYSGGEKSGTLNRVDKPGLGILADSSVLVLRREAEPDNRTTPEIRAFLHGPDPLIVTKANAKSLVHRRAYLDYVGVKTYDAKGALLGELRIVGLFTSTAYTRSVAKIPYLRSKVNTVVAKSGFDPADHSGKALISVLESYPRDELFQIATPTLRKHAEAILGLIERPRVRALVRVDQFDRFVSVLVFVPRDRYDSVVRERIGDYLKTVFDGRLSAYYPAFPEGGLARVHFIIGRSGGKTPKVEQKAIEAALRDIVRTWEDALAEAASASGIDAGLAAIASRFPESYRGSFSPSVALVDAREIAGIDAQHPISVDYYRDVAQTTEQASLKIYHHGTPVALSRRVPILEHMGFRVISERTFEVSDADGNPVFIHDMELESAFGRAIDLADGGALFEEVFLSVWHGDADNDGYNALAQTAALPSSSIGILRAYGRYLQQAGIPQSQDFIAAALNRYPQIAHALFDLFVARFDPAAQAQGEVTSKHLKAAIKDALEAVPNIDDDTIIRRYLNLIDSSLRTNHFVPETEKKGQSLAIKLDSRSITGLPEPRPWREIFVYGSEVEGVHLRFGPVARGGLRWSDRAQDYRTEVLGLVKAQQVKNAVIVPVGAKGGFFPKRPPVGGSREAVFEAGKKAYVNFVSSLLSVTDNLDGDRVVTPEHVVRHDNDDPYFVVAADKGTATFSDTANAISQAHDFWLDDAFASGGSAGYDHKKMGITARGGWEAVKRHFREMNRDIQTEPFTVVGVGDMSGDVFGNGMLLSPATKLIAAFDHRDIFIDPDPDAAGSFAERKRLFELPRSSWQDYDKSKLSPSGLIVSRSQKSVTLPAAAAAAIGLDKTVASPAEIMRAVLTAPVDLLWFGGIGTYVKASGEANPEVGDRANDSIRVNAADLRVRVVGEGANLGVTQRARIEFGLAGGAINSDAIDNSGGVNSSDVEVNIKIALASAMRKATLTHPNRNRLLADMTDEVAALVLANNYQQTLALSLQRKRGLADLAHQARFIAALEARGLLDRAVETLPSATAFAEREARGEPLTRAELGVLLAYAKIVLFSDIVTSSLLDDPHFAHDLSSYFPEKMAKKYAAEIAGHRLRREIIARVTANEVVNRGGPSFVNRLQEATGRTASDVVRAFVVVRAGFDLPALYRDIDALDNRVDGQVQLDLYQAVGRLIFVTSGWFLRNDTGGGAVDERIAELVEARKALEPKLGSLLPAFNKAALEERRQSFLAAGAPEGLATRLALTDVAELIPDIALVAKTAGAEITLAARAFFAVSDAFRIARIEEAARAIMPSDYYDGLALSRATDVIDAARRGIAISALTGFAKSADPVAAWLEAGGERIARIRERLQGLTEGGDITVSRLSVAAGLMSDLSV</sequence>
<dbReference type="RefSeq" id="WP_128624907.1">
    <property type="nucleotide sequence ID" value="NZ_ML133510.1"/>
</dbReference>
<keyword evidence="9" id="KW-1185">Reference proteome</keyword>
<evidence type="ECO:0000259" key="7">
    <source>
        <dbReference type="Pfam" id="PF21077"/>
    </source>
</evidence>
<dbReference type="PANTHER" id="PTHR43403">
    <property type="entry name" value="NAD-SPECIFIC GLUTAMATE DEHYDROGENASE"/>
    <property type="match status" value="1"/>
</dbReference>
<dbReference type="Gene3D" id="3.40.50.720">
    <property type="entry name" value="NAD(P)-binding Rossmann-like Domain"/>
    <property type="match status" value="1"/>
</dbReference>
<accession>A0A432V611</accession>
<feature type="compositionally biased region" description="Low complexity" evidence="2">
    <location>
        <begin position="1"/>
        <end position="19"/>
    </location>
</feature>
<organism evidence="8 9">
    <name type="scientific">Borborobacter arsenicus</name>
    <dbReference type="NCBI Taxonomy" id="1851146"/>
    <lineage>
        <taxon>Bacteria</taxon>
        <taxon>Pseudomonadati</taxon>
        <taxon>Pseudomonadota</taxon>
        <taxon>Alphaproteobacteria</taxon>
        <taxon>Hyphomicrobiales</taxon>
        <taxon>Phyllobacteriaceae</taxon>
        <taxon>Borborobacter</taxon>
    </lineage>
</organism>
<evidence type="ECO:0000259" key="5">
    <source>
        <dbReference type="Pfam" id="PF21075"/>
    </source>
</evidence>